<evidence type="ECO:0000313" key="2">
    <source>
        <dbReference type="Proteomes" id="UP001183388"/>
    </source>
</evidence>
<dbReference type="InterPro" id="IPR019587">
    <property type="entry name" value="Polyketide_cyclase/dehydratase"/>
</dbReference>
<dbReference type="EMBL" id="JAVREN010000027">
    <property type="protein sequence ID" value="MDT0308855.1"/>
    <property type="molecule type" value="Genomic_DNA"/>
</dbReference>
<dbReference type="Gene3D" id="3.30.530.20">
    <property type="match status" value="1"/>
</dbReference>
<keyword evidence="2" id="KW-1185">Reference proteome</keyword>
<protein>
    <submittedName>
        <fullName evidence="1">SRPBCC family protein</fullName>
    </submittedName>
</protein>
<dbReference type="SUPFAM" id="SSF55961">
    <property type="entry name" value="Bet v1-like"/>
    <property type="match status" value="1"/>
</dbReference>
<name>A0ABU2LBA1_9ACTN</name>
<organism evidence="1 2">
    <name type="scientific">Streptomyces boetiae</name>
    <dbReference type="NCBI Taxonomy" id="3075541"/>
    <lineage>
        <taxon>Bacteria</taxon>
        <taxon>Bacillati</taxon>
        <taxon>Actinomycetota</taxon>
        <taxon>Actinomycetes</taxon>
        <taxon>Kitasatosporales</taxon>
        <taxon>Streptomycetaceae</taxon>
        <taxon>Streptomyces</taxon>
    </lineage>
</organism>
<comment type="caution">
    <text evidence="1">The sequence shown here is derived from an EMBL/GenBank/DDBJ whole genome shotgun (WGS) entry which is preliminary data.</text>
</comment>
<evidence type="ECO:0000313" key="1">
    <source>
        <dbReference type="EMBL" id="MDT0308855.1"/>
    </source>
</evidence>
<dbReference type="RefSeq" id="WP_311631795.1">
    <property type="nucleotide sequence ID" value="NZ_JAVREN010000027.1"/>
</dbReference>
<dbReference type="CDD" id="cd07812">
    <property type="entry name" value="SRPBCC"/>
    <property type="match status" value="1"/>
</dbReference>
<dbReference type="InterPro" id="IPR023393">
    <property type="entry name" value="START-like_dom_sf"/>
</dbReference>
<reference evidence="2" key="1">
    <citation type="submission" date="2023-07" db="EMBL/GenBank/DDBJ databases">
        <title>30 novel species of actinomycetes from the DSMZ collection.</title>
        <authorList>
            <person name="Nouioui I."/>
        </authorList>
    </citation>
    <scope>NUCLEOTIDE SEQUENCE [LARGE SCALE GENOMIC DNA]</scope>
    <source>
        <strain evidence="2">DSM 44917</strain>
    </source>
</reference>
<dbReference type="Proteomes" id="UP001183388">
    <property type="component" value="Unassembled WGS sequence"/>
</dbReference>
<accession>A0ABU2LBA1</accession>
<sequence>MAVRPVLIRRPPEEVWAVLCDGRRYAEWVVGTHASRPLDERWPQIGTAIAYVIRAGPWELRGRTVVRDHRPGRRLELEACTRALGSARISIEVRPWGEHALVTLDEHPLTGPGGRLHTVVSELVLQARHRCMTKRLAHVVENGARG</sequence>
<proteinExistence type="predicted"/>
<gene>
    <name evidence="1" type="ORF">RM780_18085</name>
</gene>
<dbReference type="Pfam" id="PF10604">
    <property type="entry name" value="Polyketide_cyc2"/>
    <property type="match status" value="1"/>
</dbReference>